<dbReference type="KEGG" id="ttt:THITE_2096964"/>
<protein>
    <submittedName>
        <fullName evidence="1">Uncharacterized protein</fullName>
    </submittedName>
</protein>
<accession>G2RD89</accession>
<dbReference type="Proteomes" id="UP000008181">
    <property type="component" value="Chromosome 5"/>
</dbReference>
<dbReference type="AlphaFoldDB" id="G2RD89"/>
<dbReference type="OrthoDB" id="4500473at2759"/>
<dbReference type="eggNOG" id="ENOG502SKIK">
    <property type="taxonomic scope" value="Eukaryota"/>
</dbReference>
<sequence length="301" mass="32364">MAPQQILSIDRSSHLGDFFRQPVQHERKTYFLAPSRDQAPTGAIALGNLIKSPRSPEFPLNDPKSPTVTRLQSTATVISETNATRTLSAKFSVQRSVFASFLQGILGGQDPVHLELLAALFAEPSVQAALRDSRFTANLYLVTAVQIAHGADYVVARARRRGTHVHLAADLLGPSAGTVPAGAGVQADVGGAAHVRSAGTVEGPFVFAYSLREVLYRRKTVTEQRRARVKGDLYGIGEKAVRPVETGDAEYVAELAGLKDEDPELPGQWDLDVESGLDMDGSECQIVRVDIGDGDSGYEDV</sequence>
<proteinExistence type="predicted"/>
<keyword evidence="2" id="KW-1185">Reference proteome</keyword>
<evidence type="ECO:0000313" key="2">
    <source>
        <dbReference type="Proteomes" id="UP000008181"/>
    </source>
</evidence>
<name>G2RD89_THETT</name>
<gene>
    <name evidence="1" type="ORF">THITE_2096964</name>
</gene>
<evidence type="ECO:0000313" key="1">
    <source>
        <dbReference type="EMBL" id="AEO69924.1"/>
    </source>
</evidence>
<dbReference type="GeneID" id="11522768"/>
<dbReference type="RefSeq" id="XP_003656260.1">
    <property type="nucleotide sequence ID" value="XM_003656212.1"/>
</dbReference>
<dbReference type="HOGENOM" id="CLU_057547_4_2_1"/>
<organism evidence="1 2">
    <name type="scientific">Thermothielavioides terrestris (strain ATCC 38088 / NRRL 8126)</name>
    <name type="common">Thielavia terrestris</name>
    <dbReference type="NCBI Taxonomy" id="578455"/>
    <lineage>
        <taxon>Eukaryota</taxon>
        <taxon>Fungi</taxon>
        <taxon>Dikarya</taxon>
        <taxon>Ascomycota</taxon>
        <taxon>Pezizomycotina</taxon>
        <taxon>Sordariomycetes</taxon>
        <taxon>Sordariomycetidae</taxon>
        <taxon>Sordariales</taxon>
        <taxon>Chaetomiaceae</taxon>
        <taxon>Thermothielavioides</taxon>
        <taxon>Thermothielavioides terrestris</taxon>
    </lineage>
</organism>
<dbReference type="EMBL" id="CP003013">
    <property type="protein sequence ID" value="AEO69924.1"/>
    <property type="molecule type" value="Genomic_DNA"/>
</dbReference>
<reference evidence="1 2" key="1">
    <citation type="journal article" date="2011" name="Nat. Biotechnol.">
        <title>Comparative genomic analysis of the thermophilic biomass-degrading fungi Myceliophthora thermophila and Thielavia terrestris.</title>
        <authorList>
            <person name="Berka R.M."/>
            <person name="Grigoriev I.V."/>
            <person name="Otillar R."/>
            <person name="Salamov A."/>
            <person name="Grimwood J."/>
            <person name="Reid I."/>
            <person name="Ishmael N."/>
            <person name="John T."/>
            <person name="Darmond C."/>
            <person name="Moisan M.-C."/>
            <person name="Henrissat B."/>
            <person name="Coutinho P.M."/>
            <person name="Lombard V."/>
            <person name="Natvig D.O."/>
            <person name="Lindquist E."/>
            <person name="Schmutz J."/>
            <person name="Lucas S."/>
            <person name="Harris P."/>
            <person name="Powlowski J."/>
            <person name="Bellemare A."/>
            <person name="Taylor D."/>
            <person name="Butler G."/>
            <person name="de Vries R.P."/>
            <person name="Allijn I.E."/>
            <person name="van den Brink J."/>
            <person name="Ushinsky S."/>
            <person name="Storms R."/>
            <person name="Powell A.J."/>
            <person name="Paulsen I.T."/>
            <person name="Elbourne L.D.H."/>
            <person name="Baker S.E."/>
            <person name="Magnuson J."/>
            <person name="LaBoissiere S."/>
            <person name="Clutterbuck A.J."/>
            <person name="Martinez D."/>
            <person name="Wogulis M."/>
            <person name="de Leon A.L."/>
            <person name="Rey M.W."/>
            <person name="Tsang A."/>
        </authorList>
    </citation>
    <scope>NUCLEOTIDE SEQUENCE [LARGE SCALE GENOMIC DNA]</scope>
    <source>
        <strain evidence="2">ATCC 38088 / NRRL 8126</strain>
    </source>
</reference>